<organism evidence="8 9">
    <name type="scientific">Planktomarina temperata RCA23</name>
    <dbReference type="NCBI Taxonomy" id="666509"/>
    <lineage>
        <taxon>Bacteria</taxon>
        <taxon>Pseudomonadati</taxon>
        <taxon>Pseudomonadota</taxon>
        <taxon>Alphaproteobacteria</taxon>
        <taxon>Rhodobacterales</taxon>
        <taxon>Paracoccaceae</taxon>
        <taxon>Planktomarina</taxon>
    </lineage>
</organism>
<feature type="transmembrane region" description="Helical" evidence="6">
    <location>
        <begin position="7"/>
        <end position="29"/>
    </location>
</feature>
<dbReference type="GO" id="GO:0006629">
    <property type="term" value="P:lipid metabolic process"/>
    <property type="evidence" value="ECO:0007669"/>
    <property type="project" value="InterPro"/>
</dbReference>
<evidence type="ECO:0000256" key="6">
    <source>
        <dbReference type="SAM" id="Phobius"/>
    </source>
</evidence>
<feature type="domain" description="Phospholipid/glycerol acyltransferase" evidence="7">
    <location>
        <begin position="150"/>
        <end position="273"/>
    </location>
</feature>
<evidence type="ECO:0000313" key="9">
    <source>
        <dbReference type="Proteomes" id="UP000028680"/>
    </source>
</evidence>
<dbReference type="GO" id="GO:0012505">
    <property type="term" value="C:endomembrane system"/>
    <property type="evidence" value="ECO:0007669"/>
    <property type="project" value="UniProtKB-SubCell"/>
</dbReference>
<keyword evidence="6" id="KW-0472">Membrane</keyword>
<keyword evidence="6" id="KW-0812">Transmembrane</keyword>
<keyword evidence="9" id="KW-1185">Reference proteome</keyword>
<evidence type="ECO:0000256" key="4">
    <source>
        <dbReference type="ARBA" id="ARBA00013432"/>
    </source>
</evidence>
<sequence length="454" mass="51382">MFETIELPMWFVVIAAIFAAIAALERALIPSVRWFFRRRMERVVSQLNARLDRPIEPFKLARRHDMIQRLLYHPDVMQAVNDHARKEGIPENVAFQEAQKYAREIVPSFSATVYFTVASTIARFLSETLYRVRIGRFEDVLSGLDPKATVVFVMNHRSNMDYVLVTYLASKRSALSYAVGEWARIWPISLLIRAMGAFFIRRKSRGLLYRRVLARYVQMATQGGVTQAVFPEGGLSLDGRLAPPRMGFMNYVIAGWEPKGRDVIFVPVSINYDRVLEDYILLAAGKRGERRFGANISVIARFLAQQFWLWLTGRYRRFGYAAVHFGAPVSLSAFHKQTGGISSPVLAREIMAQVEAGIPVLPVPLISLILIHKAPLRALELTAAFAEVMQAVEPEYLQATPEAWAEAAEAGVLNLMQRKLIVQDGGRYVITEKGKFVLPYYAASLSHISEKLRE</sequence>
<dbReference type="GO" id="GO:0004366">
    <property type="term" value="F:glycerol-3-phosphate O-acyltransferase activity"/>
    <property type="evidence" value="ECO:0007669"/>
    <property type="project" value="UniProtKB-EC"/>
</dbReference>
<dbReference type="EC" id="2.3.1.15" evidence="3"/>
<protein>
    <recommendedName>
        <fullName evidence="4">Glycerol-3-phosphate acyltransferase</fullName>
        <ecNumber evidence="3">2.3.1.15</ecNumber>
    </recommendedName>
</protein>
<evidence type="ECO:0000256" key="1">
    <source>
        <dbReference type="ARBA" id="ARBA00004184"/>
    </source>
</evidence>
<name>A0AAN0RHT3_9RHOB</name>
<reference evidence="8 9" key="1">
    <citation type="journal article" date="2014" name="ISME J.">
        <title>Adaptation of an abundant Roseobacter RCA organism to pelagic systems revealed by genomic and transcriptomic analyses.</title>
        <authorList>
            <person name="Voget S."/>
            <person name="Wemheuer B."/>
            <person name="Brinkhoff T."/>
            <person name="Vollmers J."/>
            <person name="Dietrich S."/>
            <person name="Giebel H.A."/>
            <person name="Beardsley C."/>
            <person name="Sardemann C."/>
            <person name="Bakenhus I."/>
            <person name="Billerbeck S."/>
            <person name="Daniel R."/>
            <person name="Simon M."/>
        </authorList>
    </citation>
    <scope>NUCLEOTIDE SEQUENCE [LARGE SCALE GENOMIC DNA]</scope>
    <source>
        <strain evidence="8 9">RCA23</strain>
    </source>
</reference>
<dbReference type="SUPFAM" id="SSF69593">
    <property type="entry name" value="Glycerol-3-phosphate (1)-acyltransferase"/>
    <property type="match status" value="1"/>
</dbReference>
<dbReference type="PANTHER" id="PTHR12563">
    <property type="entry name" value="GLYCEROL-3-PHOSPHATE ACYLTRANSFERASE"/>
    <property type="match status" value="1"/>
</dbReference>
<dbReference type="EMBL" id="CP003984">
    <property type="protein sequence ID" value="AII86474.1"/>
    <property type="molecule type" value="Genomic_DNA"/>
</dbReference>
<dbReference type="Pfam" id="PF01553">
    <property type="entry name" value="Acyltransferase"/>
    <property type="match status" value="1"/>
</dbReference>
<comment type="catalytic activity">
    <reaction evidence="5">
        <text>sn-glycerol 3-phosphate + an acyl-CoA = a 1-acyl-sn-glycero-3-phosphate + CoA</text>
        <dbReference type="Rhea" id="RHEA:15325"/>
        <dbReference type="ChEBI" id="CHEBI:57287"/>
        <dbReference type="ChEBI" id="CHEBI:57597"/>
        <dbReference type="ChEBI" id="CHEBI:57970"/>
        <dbReference type="ChEBI" id="CHEBI:58342"/>
        <dbReference type="EC" id="2.3.1.15"/>
    </reaction>
</comment>
<keyword evidence="6" id="KW-1133">Transmembrane helix</keyword>
<dbReference type="InterPro" id="IPR002123">
    <property type="entry name" value="Plipid/glycerol_acylTrfase"/>
</dbReference>
<evidence type="ECO:0000256" key="3">
    <source>
        <dbReference type="ARBA" id="ARBA00013113"/>
    </source>
</evidence>
<keyword evidence="8" id="KW-0808">Transferase</keyword>
<evidence type="ECO:0000256" key="2">
    <source>
        <dbReference type="ARBA" id="ARBA00004765"/>
    </source>
</evidence>
<comment type="pathway">
    <text evidence="2">Phospholipid metabolism; CDP-diacylglycerol biosynthesis; CDP-diacylglycerol from sn-glycerol 3-phosphate: step 1/3.</text>
</comment>
<dbReference type="InterPro" id="IPR022284">
    <property type="entry name" value="GPAT/DHAPAT"/>
</dbReference>
<dbReference type="KEGG" id="ptp:RCA23_c09180"/>
<keyword evidence="8" id="KW-0012">Acyltransferase</keyword>
<comment type="subcellular location">
    <subcellularLocation>
        <location evidence="1">Endomembrane system</location>
        <topology evidence="1">Peripheral membrane protein</topology>
    </subcellularLocation>
</comment>
<proteinExistence type="predicted"/>
<evidence type="ECO:0000259" key="7">
    <source>
        <dbReference type="SMART" id="SM00563"/>
    </source>
</evidence>
<dbReference type="RefSeq" id="WP_044049317.1">
    <property type="nucleotide sequence ID" value="NZ_CP003984.1"/>
</dbReference>
<dbReference type="PANTHER" id="PTHR12563:SF17">
    <property type="entry name" value="DIHYDROXYACETONE PHOSPHATE ACYLTRANSFERASE"/>
    <property type="match status" value="1"/>
</dbReference>
<accession>A0AAN0RHT3</accession>
<dbReference type="Proteomes" id="UP000028680">
    <property type="component" value="Chromosome"/>
</dbReference>
<dbReference type="AlphaFoldDB" id="A0AAN0RHT3"/>
<dbReference type="SMART" id="SM00563">
    <property type="entry name" value="PlsC"/>
    <property type="match status" value="1"/>
</dbReference>
<gene>
    <name evidence="8" type="primary">plsB</name>
    <name evidence="8" type="ORF">RCA23_c09180</name>
</gene>
<evidence type="ECO:0000313" key="8">
    <source>
        <dbReference type="EMBL" id="AII86474.1"/>
    </source>
</evidence>
<evidence type="ECO:0000256" key="5">
    <source>
        <dbReference type="ARBA" id="ARBA00048427"/>
    </source>
</evidence>